<dbReference type="EC" id="5.6.2.4" evidence="7"/>
<feature type="domain" description="UvrD-like helicase ATP-binding" evidence="10">
    <location>
        <begin position="50"/>
        <end position="454"/>
    </location>
</feature>
<dbReference type="OrthoDB" id="417752at2759"/>
<dbReference type="VEuPathDB" id="CryptoDB:cand_020510"/>
<organism evidence="12 13">
    <name type="scientific">Cryptosporidium andersoni</name>
    <dbReference type="NCBI Taxonomy" id="117008"/>
    <lineage>
        <taxon>Eukaryota</taxon>
        <taxon>Sar</taxon>
        <taxon>Alveolata</taxon>
        <taxon>Apicomplexa</taxon>
        <taxon>Conoidasida</taxon>
        <taxon>Coccidia</taxon>
        <taxon>Eucoccidiorida</taxon>
        <taxon>Eimeriorina</taxon>
        <taxon>Cryptosporidiidae</taxon>
        <taxon>Cryptosporidium</taxon>
    </lineage>
</organism>
<dbReference type="InterPro" id="IPR014017">
    <property type="entry name" value="DNA_helicase_UvrD-like_C"/>
</dbReference>
<comment type="caution">
    <text evidence="12">The sequence shown here is derived from an EMBL/GenBank/DDBJ whole genome shotgun (WGS) entry which is preliminary data.</text>
</comment>
<dbReference type="PANTHER" id="PTHR11070:SF2">
    <property type="entry name" value="ATP-DEPENDENT DNA HELICASE SRS2"/>
    <property type="match status" value="1"/>
</dbReference>
<protein>
    <recommendedName>
        <fullName evidence="7">DNA 3'-5' helicase</fullName>
        <ecNumber evidence="7">5.6.2.4</ecNumber>
    </recommendedName>
</protein>
<evidence type="ECO:0000259" key="10">
    <source>
        <dbReference type="PROSITE" id="PS51198"/>
    </source>
</evidence>
<keyword evidence="1 9" id="KW-0547">Nucleotide-binding</keyword>
<evidence type="ECO:0000256" key="9">
    <source>
        <dbReference type="PROSITE-ProRule" id="PRU00560"/>
    </source>
</evidence>
<dbReference type="Gene3D" id="1.10.486.10">
    <property type="entry name" value="PCRA, domain 4"/>
    <property type="match status" value="1"/>
</dbReference>
<accession>A0A1J4MWC9</accession>
<keyword evidence="3 9" id="KW-0347">Helicase</keyword>
<evidence type="ECO:0000256" key="7">
    <source>
        <dbReference type="ARBA" id="ARBA00034808"/>
    </source>
</evidence>
<dbReference type="GO" id="GO:0016787">
    <property type="term" value="F:hydrolase activity"/>
    <property type="evidence" value="ECO:0007669"/>
    <property type="project" value="UniProtKB-UniRule"/>
</dbReference>
<keyword evidence="4 9" id="KW-0067">ATP-binding</keyword>
<comment type="catalytic activity">
    <reaction evidence="6">
        <text>Couples ATP hydrolysis with the unwinding of duplex DNA by translocating in the 3'-5' direction.</text>
        <dbReference type="EC" id="5.6.2.4"/>
    </reaction>
</comment>
<dbReference type="Pfam" id="PF13361">
    <property type="entry name" value="UvrD_C"/>
    <property type="match status" value="2"/>
</dbReference>
<dbReference type="EMBL" id="LRBS01000044">
    <property type="protein sequence ID" value="OII77213.1"/>
    <property type="molecule type" value="Genomic_DNA"/>
</dbReference>
<dbReference type="SUPFAM" id="SSF52540">
    <property type="entry name" value="P-loop containing nucleoside triphosphate hydrolases"/>
    <property type="match status" value="1"/>
</dbReference>
<dbReference type="GeneID" id="92366235"/>
<gene>
    <name evidence="12" type="ORF">cand_020510</name>
</gene>
<dbReference type="GO" id="GO:0043138">
    <property type="term" value="F:3'-5' DNA helicase activity"/>
    <property type="evidence" value="ECO:0007669"/>
    <property type="project" value="UniProtKB-EC"/>
</dbReference>
<dbReference type="Pfam" id="PF00580">
    <property type="entry name" value="UvrD-helicase"/>
    <property type="match status" value="1"/>
</dbReference>
<dbReference type="Gene3D" id="3.40.50.300">
    <property type="entry name" value="P-loop containing nucleotide triphosphate hydrolases"/>
    <property type="match status" value="4"/>
</dbReference>
<keyword evidence="5" id="KW-0413">Isomerase</keyword>
<dbReference type="Proteomes" id="UP000186804">
    <property type="component" value="Unassembled WGS sequence"/>
</dbReference>
<evidence type="ECO:0000313" key="12">
    <source>
        <dbReference type="EMBL" id="OII77213.1"/>
    </source>
</evidence>
<dbReference type="InterPro" id="IPR014016">
    <property type="entry name" value="UvrD-like_ATP-bd"/>
</dbReference>
<evidence type="ECO:0000256" key="2">
    <source>
        <dbReference type="ARBA" id="ARBA00022801"/>
    </source>
</evidence>
<dbReference type="InterPro" id="IPR000212">
    <property type="entry name" value="DNA_helicase_UvrD/REP"/>
</dbReference>
<feature type="domain" description="UvrD-like helicase C-terminal" evidence="11">
    <location>
        <begin position="455"/>
        <end position="879"/>
    </location>
</feature>
<evidence type="ECO:0000256" key="8">
    <source>
        <dbReference type="ARBA" id="ARBA00048988"/>
    </source>
</evidence>
<evidence type="ECO:0000256" key="4">
    <source>
        <dbReference type="ARBA" id="ARBA00022840"/>
    </source>
</evidence>
<dbReference type="PANTHER" id="PTHR11070">
    <property type="entry name" value="UVRD / RECB / PCRA DNA HELICASE FAMILY MEMBER"/>
    <property type="match status" value="1"/>
</dbReference>
<keyword evidence="2 9" id="KW-0378">Hydrolase</keyword>
<evidence type="ECO:0000313" key="13">
    <source>
        <dbReference type="Proteomes" id="UP000186804"/>
    </source>
</evidence>
<dbReference type="AlphaFoldDB" id="A0A1J4MWC9"/>
<evidence type="ECO:0000256" key="6">
    <source>
        <dbReference type="ARBA" id="ARBA00034617"/>
    </source>
</evidence>
<evidence type="ECO:0000256" key="5">
    <source>
        <dbReference type="ARBA" id="ARBA00023235"/>
    </source>
</evidence>
<dbReference type="GO" id="GO:0000725">
    <property type="term" value="P:recombinational repair"/>
    <property type="evidence" value="ECO:0007669"/>
    <property type="project" value="TreeGrafter"/>
</dbReference>
<name>A0A1J4MWC9_9CRYT</name>
<dbReference type="InterPro" id="IPR027417">
    <property type="entry name" value="P-loop_NTPase"/>
</dbReference>
<evidence type="ECO:0000256" key="3">
    <source>
        <dbReference type="ARBA" id="ARBA00022806"/>
    </source>
</evidence>
<feature type="binding site" evidence="9">
    <location>
        <begin position="71"/>
        <end position="78"/>
    </location>
    <ligand>
        <name>ATP</name>
        <dbReference type="ChEBI" id="CHEBI:30616"/>
    </ligand>
</feature>
<sequence length="987" mass="111933">MTENFNQNFCVASDVKCEVPSSLQINSINNQDISTKRLESDHIHSMIFGRLTLEQKKAVDIPPESSLLIVAGPGSGKTATITARIIRFLIEGYTPILALTFTKKAASELKSRINVAYSSSLKSISIESTKRNSVNHISKNSYNISSLGLTDKDLFIGTIHSFCWKLLKQYGTAIGLPSKIEVADKEMMLKILKLCLTEVMNISKAGITSQLSTSTLESLDDLLSDPELDQDNFESSSSAGDSENEENIQKNINKQVPINKNSGFFLKNSELERILKIIRLLKYKQYGNGDKDLSINDTNGNVDLLTIYNIYTNKMKFHKPYLLDYTDLILTTLRLLERSKETTRKIQKLYPFIFCDEFQDTSKSQMKILEILAKRNKLNGSDQSNNLSSLWPISKISEAESSIKVQRGGITVVGDDDQAIYSWRGVEIGVFKQFSLAFSENYQIMFLKENFRSTSSIVDTSKCLISANSCRIPKEIYTNNSKGICPQVLFLSTHLDEALWICRTILLLKIRYKYVWTDFAILARTNEILMYIEKVFSDPKFVKRAIEDESDHLKFSGSIDKILESEGKPKKGWRNMIPKDLEAVKPEQIKSLILAEGTIPMENTAKSNLKITRDLLQKTEILDILAYCRLLVDETADDCFLRICNRPKRGFGNNILRLIEQSGAEGVSLLRKSTQPLKGLTDVLCSNANKYNHTSNNSCPPSILQICRKLVQYQSLNSSMLADCRGSKRIIECLRKFTECLDNLKKVLEEQVGVSEILKRLLSETGYLDYLDEDEKYCEDSEGKKVNKKRNSRKRFFSSTLEESEEHINKLVQKKNTLKHSTIETVGAFIKYSEMYNPNKQQPRGFDCLICFLLDVSHGLMRQKRGEGITLTTIHKSKGLEWQVVFMPRFNEGVIPLSREDSTSTNTNTKVVSKDYVTAEERRIAYVGMTRAKCRLFLSVPLNMGKPSTFLNDTNLEFTEPKQVTGILTSKLKCNPKTVAPAKWLRS</sequence>
<dbReference type="PROSITE" id="PS51217">
    <property type="entry name" value="UVRD_HELICASE_CTER"/>
    <property type="match status" value="1"/>
</dbReference>
<dbReference type="GO" id="GO:0003677">
    <property type="term" value="F:DNA binding"/>
    <property type="evidence" value="ECO:0007669"/>
    <property type="project" value="InterPro"/>
</dbReference>
<dbReference type="GO" id="GO:0005524">
    <property type="term" value="F:ATP binding"/>
    <property type="evidence" value="ECO:0007669"/>
    <property type="project" value="UniProtKB-UniRule"/>
</dbReference>
<comment type="catalytic activity">
    <reaction evidence="8">
        <text>ATP + H2O = ADP + phosphate + H(+)</text>
        <dbReference type="Rhea" id="RHEA:13065"/>
        <dbReference type="ChEBI" id="CHEBI:15377"/>
        <dbReference type="ChEBI" id="CHEBI:15378"/>
        <dbReference type="ChEBI" id="CHEBI:30616"/>
        <dbReference type="ChEBI" id="CHEBI:43474"/>
        <dbReference type="ChEBI" id="CHEBI:456216"/>
        <dbReference type="EC" id="5.6.2.4"/>
    </reaction>
</comment>
<evidence type="ECO:0000259" key="11">
    <source>
        <dbReference type="PROSITE" id="PS51217"/>
    </source>
</evidence>
<dbReference type="RefSeq" id="XP_067069059.1">
    <property type="nucleotide sequence ID" value="XM_067212281.1"/>
</dbReference>
<keyword evidence="13" id="KW-1185">Reference proteome</keyword>
<dbReference type="PROSITE" id="PS51198">
    <property type="entry name" value="UVRD_HELICASE_ATP_BIND"/>
    <property type="match status" value="1"/>
</dbReference>
<dbReference type="GO" id="GO:0005634">
    <property type="term" value="C:nucleus"/>
    <property type="evidence" value="ECO:0007669"/>
    <property type="project" value="TreeGrafter"/>
</dbReference>
<reference evidence="12 13" key="1">
    <citation type="submission" date="2016-10" db="EMBL/GenBank/DDBJ databases">
        <title>Reductive evolution of mitochondrial metabolism and differential evolution of invasion-related proteins in Cryptosporidium.</title>
        <authorList>
            <person name="Liu S."/>
            <person name="Roellig D.M."/>
            <person name="Guo Y."/>
            <person name="Li N."/>
            <person name="Frace M.A."/>
            <person name="Tang K."/>
            <person name="Zhang L."/>
            <person name="Feng Y."/>
            <person name="Xiao L."/>
        </authorList>
    </citation>
    <scope>NUCLEOTIDE SEQUENCE [LARGE SCALE GENOMIC DNA]</scope>
    <source>
        <strain evidence="12">30847</strain>
    </source>
</reference>
<dbReference type="CDD" id="cd17932">
    <property type="entry name" value="DEXQc_UvrD"/>
    <property type="match status" value="1"/>
</dbReference>
<evidence type="ECO:0000256" key="1">
    <source>
        <dbReference type="ARBA" id="ARBA00022741"/>
    </source>
</evidence>
<proteinExistence type="predicted"/>